<dbReference type="PANTHER" id="PTHR23417:SF14">
    <property type="entry name" value="PENTACOTRIPEPTIDE-REPEAT REGION OF PRORP DOMAIN-CONTAINING PROTEIN"/>
    <property type="match status" value="1"/>
</dbReference>
<dbReference type="Proteomes" id="UP000187085">
    <property type="component" value="Unassembled WGS sequence"/>
</dbReference>
<evidence type="ECO:0000256" key="7">
    <source>
        <dbReference type="HAMAP-Rule" id="MF_01057"/>
    </source>
</evidence>
<feature type="binding site" evidence="7">
    <location>
        <position position="85"/>
    </location>
    <ligand>
        <name>S-adenosyl-L-methionine</name>
        <dbReference type="ChEBI" id="CHEBI:59789"/>
    </ligand>
</feature>
<feature type="binding site" evidence="7">
    <location>
        <position position="112"/>
    </location>
    <ligand>
        <name>S-adenosyl-L-methionine</name>
        <dbReference type="ChEBI" id="CHEBI:59789"/>
    </ligand>
</feature>
<evidence type="ECO:0000256" key="3">
    <source>
        <dbReference type="ARBA" id="ARBA00022603"/>
    </source>
</evidence>
<accession>A0A1R1LJB2</accession>
<proteinExistence type="inferred from homology"/>
<evidence type="ECO:0000256" key="2">
    <source>
        <dbReference type="ARBA" id="ARBA00003015"/>
    </source>
</evidence>
<dbReference type="PROSITE" id="PS51625">
    <property type="entry name" value="SAM_MT_TRMB"/>
    <property type="match status" value="1"/>
</dbReference>
<dbReference type="AlphaFoldDB" id="A0A1R1LJB2"/>
<sequence>MVSFVRRGTRLQGKQLAAWQRLAGRYLIDVPRGSAATSVDPTVRFDAATVFGRRAPLVVEIGSGLGDAVVAAAVAAPEHDFLAVDVYRPGLSDLMRKADRAGAVNIRVIEANAPDVFRTLLASGSVDEVWTFFPDPWPKKRHHKRRLVSPAFAELVVGVLRPGGRWRLATDWQEYAEQMRDTLDAVSGLAPANDGPDGFAPRFPGRIATGFERKGIAAGRVIRDLTYERR</sequence>
<feature type="binding site" evidence="7">
    <location>
        <position position="139"/>
    </location>
    <ligand>
        <name>substrate</name>
    </ligand>
</feature>
<comment type="caution">
    <text evidence="7">Lacks conserved residue(s) required for the propagation of feature annotation.</text>
</comment>
<keyword evidence="4 7" id="KW-0808">Transferase</keyword>
<dbReference type="InterPro" id="IPR029063">
    <property type="entry name" value="SAM-dependent_MTases_sf"/>
</dbReference>
<keyword evidence="3 7" id="KW-0489">Methyltransferase</keyword>
<comment type="similarity">
    <text evidence="7">Belongs to the class I-like SAM-binding methyltransferase superfamily. TrmB family.</text>
</comment>
<dbReference type="PANTHER" id="PTHR23417">
    <property type="entry name" value="3-DEOXY-D-MANNO-OCTULOSONIC-ACID TRANSFERASE/TRNA GUANINE-N 7 - -METHYLTRANSFERASE"/>
    <property type="match status" value="1"/>
</dbReference>
<feature type="binding site" evidence="7">
    <location>
        <position position="60"/>
    </location>
    <ligand>
        <name>S-adenosyl-L-methionine</name>
        <dbReference type="ChEBI" id="CHEBI:59789"/>
    </ligand>
</feature>
<organism evidence="8 9">
    <name type="scientific">Tersicoccus phoenicis</name>
    <dbReference type="NCBI Taxonomy" id="554083"/>
    <lineage>
        <taxon>Bacteria</taxon>
        <taxon>Bacillati</taxon>
        <taxon>Actinomycetota</taxon>
        <taxon>Actinomycetes</taxon>
        <taxon>Micrococcales</taxon>
        <taxon>Micrococcaceae</taxon>
        <taxon>Tersicoccus</taxon>
    </lineage>
</organism>
<dbReference type="EMBL" id="MRDE01000016">
    <property type="protein sequence ID" value="OMH27600.1"/>
    <property type="molecule type" value="Genomic_DNA"/>
</dbReference>
<dbReference type="NCBIfam" id="TIGR00091">
    <property type="entry name" value="tRNA (guanosine(46)-N7)-methyltransferase TrmB"/>
    <property type="match status" value="1"/>
</dbReference>
<keyword evidence="5 7" id="KW-0949">S-adenosyl-L-methionine</keyword>
<evidence type="ECO:0000256" key="4">
    <source>
        <dbReference type="ARBA" id="ARBA00022679"/>
    </source>
</evidence>
<dbReference type="STRING" id="554083.BKD30_02800"/>
<dbReference type="SUPFAM" id="SSF53335">
    <property type="entry name" value="S-adenosyl-L-methionine-dependent methyltransferases"/>
    <property type="match status" value="1"/>
</dbReference>
<protein>
    <recommendedName>
        <fullName evidence="7">tRNA (guanine-N(7)-)-methyltransferase</fullName>
        <ecNumber evidence="7">2.1.1.33</ecNumber>
    </recommendedName>
    <alternativeName>
        <fullName evidence="7">tRNA (guanine(46)-N(7))-methyltransferase</fullName>
    </alternativeName>
    <alternativeName>
        <fullName evidence="7">tRNA(m7G46)-methyltransferase</fullName>
    </alternativeName>
</protein>
<name>A0A1R1LJB2_9MICC</name>
<keyword evidence="9" id="KW-1185">Reference proteome</keyword>
<evidence type="ECO:0000256" key="1">
    <source>
        <dbReference type="ARBA" id="ARBA00000142"/>
    </source>
</evidence>
<dbReference type="InterPro" id="IPR055361">
    <property type="entry name" value="tRNA_methyltr_TrmB_bact"/>
</dbReference>
<dbReference type="Pfam" id="PF02390">
    <property type="entry name" value="Methyltransf_4"/>
    <property type="match status" value="1"/>
</dbReference>
<dbReference type="GO" id="GO:0043527">
    <property type="term" value="C:tRNA methyltransferase complex"/>
    <property type="evidence" value="ECO:0007669"/>
    <property type="project" value="TreeGrafter"/>
</dbReference>
<dbReference type="GO" id="GO:0008176">
    <property type="term" value="F:tRNA (guanine(46)-N7)-methyltransferase activity"/>
    <property type="evidence" value="ECO:0007669"/>
    <property type="project" value="UniProtKB-UniRule"/>
</dbReference>
<evidence type="ECO:0000256" key="6">
    <source>
        <dbReference type="ARBA" id="ARBA00022694"/>
    </source>
</evidence>
<feature type="binding site" evidence="7">
    <location>
        <position position="135"/>
    </location>
    <ligand>
        <name>S-adenosyl-L-methionine</name>
        <dbReference type="ChEBI" id="CHEBI:59789"/>
    </ligand>
</feature>
<feature type="binding site" evidence="7">
    <location>
        <begin position="209"/>
        <end position="212"/>
    </location>
    <ligand>
        <name>substrate</name>
    </ligand>
</feature>
<dbReference type="UniPathway" id="UPA00989"/>
<keyword evidence="6 7" id="KW-0819">tRNA processing</keyword>
<evidence type="ECO:0000313" key="9">
    <source>
        <dbReference type="Proteomes" id="UP000187085"/>
    </source>
</evidence>
<comment type="function">
    <text evidence="2 7">Catalyzes the formation of N(7)-methylguanine at position 46 (m7G46) in tRNA.</text>
</comment>
<comment type="caution">
    <text evidence="8">The sequence shown here is derived from an EMBL/GenBank/DDBJ whole genome shotgun (WGS) entry which is preliminary data.</text>
</comment>
<comment type="pathway">
    <text evidence="7">tRNA modification; N(7)-methylguanine-tRNA biosynthesis.</text>
</comment>
<feature type="binding site" evidence="7">
    <location>
        <position position="171"/>
    </location>
    <ligand>
        <name>substrate</name>
    </ligand>
</feature>
<dbReference type="InterPro" id="IPR003358">
    <property type="entry name" value="tRNA_(Gua-N-7)_MeTrfase_Trmb"/>
</dbReference>
<dbReference type="EC" id="2.1.1.33" evidence="7"/>
<reference evidence="8 9" key="1">
    <citation type="submission" date="2016-12" db="EMBL/GenBank/DDBJ databases">
        <title>Draft genome of Tersicoccus phoenicis 1P05MA.</title>
        <authorList>
            <person name="Nakajima Y."/>
            <person name="Yoshizawa S."/>
            <person name="Nakamura K."/>
            <person name="Ogura Y."/>
            <person name="Hayashi T."/>
            <person name="Kogure K."/>
        </authorList>
    </citation>
    <scope>NUCLEOTIDE SEQUENCE [LARGE SCALE GENOMIC DNA]</scope>
    <source>
        <strain evidence="8 9">1p05MA</strain>
    </source>
</reference>
<gene>
    <name evidence="7" type="primary">trmB</name>
    <name evidence="8" type="ORF">BKD30_02800</name>
</gene>
<evidence type="ECO:0000256" key="5">
    <source>
        <dbReference type="ARBA" id="ARBA00022691"/>
    </source>
</evidence>
<dbReference type="HAMAP" id="MF_01057">
    <property type="entry name" value="tRNA_methyltr_TrmB"/>
    <property type="match status" value="1"/>
</dbReference>
<evidence type="ECO:0000313" key="8">
    <source>
        <dbReference type="EMBL" id="OMH27600.1"/>
    </source>
</evidence>
<dbReference type="Gene3D" id="3.40.50.150">
    <property type="entry name" value="Vaccinia Virus protein VP39"/>
    <property type="match status" value="1"/>
</dbReference>
<comment type="catalytic activity">
    <reaction evidence="1 7">
        <text>guanosine(46) in tRNA + S-adenosyl-L-methionine = N(7)-methylguanosine(46) in tRNA + S-adenosyl-L-homocysteine</text>
        <dbReference type="Rhea" id="RHEA:42708"/>
        <dbReference type="Rhea" id="RHEA-COMP:10188"/>
        <dbReference type="Rhea" id="RHEA-COMP:10189"/>
        <dbReference type="ChEBI" id="CHEBI:57856"/>
        <dbReference type="ChEBI" id="CHEBI:59789"/>
        <dbReference type="ChEBI" id="CHEBI:74269"/>
        <dbReference type="ChEBI" id="CHEBI:74480"/>
        <dbReference type="EC" id="2.1.1.33"/>
    </reaction>
</comment>